<dbReference type="PRINTS" id="PR01790">
    <property type="entry name" value="SMP30FAMILY"/>
</dbReference>
<evidence type="ECO:0000313" key="3">
    <source>
        <dbReference type="EMBL" id="NHE57371.1"/>
    </source>
</evidence>
<comment type="similarity">
    <text evidence="1">Belongs to the SMP-30/CGR1 family.</text>
</comment>
<dbReference type="Pfam" id="PF08450">
    <property type="entry name" value="SGL"/>
    <property type="match status" value="1"/>
</dbReference>
<dbReference type="SUPFAM" id="SSF63829">
    <property type="entry name" value="Calcium-dependent phosphotriesterase"/>
    <property type="match status" value="1"/>
</dbReference>
<comment type="caution">
    <text evidence="3">The sequence shown here is derived from an EMBL/GenBank/DDBJ whole genome shotgun (WGS) entry which is preliminary data.</text>
</comment>
<keyword evidence="4" id="KW-1185">Reference proteome</keyword>
<dbReference type="InterPro" id="IPR013658">
    <property type="entry name" value="SGL"/>
</dbReference>
<organism evidence="3 4">
    <name type="scientific">Cyclobacterium plantarum</name>
    <dbReference type="NCBI Taxonomy" id="2716263"/>
    <lineage>
        <taxon>Bacteria</taxon>
        <taxon>Pseudomonadati</taxon>
        <taxon>Bacteroidota</taxon>
        <taxon>Cytophagia</taxon>
        <taxon>Cytophagales</taxon>
        <taxon>Cyclobacteriaceae</taxon>
        <taxon>Cyclobacterium</taxon>
    </lineage>
</organism>
<dbReference type="RefSeq" id="WP_166146843.1">
    <property type="nucleotide sequence ID" value="NZ_JAANYN010000004.1"/>
</dbReference>
<dbReference type="Gene3D" id="2.120.10.30">
    <property type="entry name" value="TolB, C-terminal domain"/>
    <property type="match status" value="1"/>
</dbReference>
<gene>
    <name evidence="3" type="ORF">G9Q97_11170</name>
</gene>
<evidence type="ECO:0000259" key="2">
    <source>
        <dbReference type="Pfam" id="PF08450"/>
    </source>
</evidence>
<accession>A0ABX0HA99</accession>
<evidence type="ECO:0000256" key="1">
    <source>
        <dbReference type="ARBA" id="ARBA00008853"/>
    </source>
</evidence>
<dbReference type="InterPro" id="IPR011042">
    <property type="entry name" value="6-blade_b-propeller_TolB-like"/>
</dbReference>
<protein>
    <submittedName>
        <fullName evidence="3">SMP-30/gluconolactonase/LRE family protein</fullName>
    </submittedName>
</protein>
<dbReference type="PANTHER" id="PTHR10907">
    <property type="entry name" value="REGUCALCIN"/>
    <property type="match status" value="1"/>
</dbReference>
<sequence>MKADLLVDAQCILAESPTWHKGQQCYMWVDIEKGHLYKFDPVKKDSKKWEFPHRLSLVVPGQNRKLVLALDAKLARFDPETSDLSWLAEVEEERPENRFNDGSCDAKGRLWAGTMSTKFTQNAGALYCMDLDLKVKKKIDLVTISNGICWSLDQKTMYYIDSPTRKIQAFDFDIETGFISFKEIAVSIPEEMGTPDGMCMDQNGKLWVAHYGGFGVYQWDPKTGMQLDKIDVAAPHVTSCAFVGPENNELLITTARENLSDDMIQKYPQSGGVFLCKMPVRGAEVFEAGF</sequence>
<dbReference type="InterPro" id="IPR005511">
    <property type="entry name" value="SMP-30"/>
</dbReference>
<dbReference type="PANTHER" id="PTHR10907:SF47">
    <property type="entry name" value="REGUCALCIN"/>
    <property type="match status" value="1"/>
</dbReference>
<dbReference type="EMBL" id="JAANYN010000004">
    <property type="protein sequence ID" value="NHE57371.1"/>
    <property type="molecule type" value="Genomic_DNA"/>
</dbReference>
<proteinExistence type="inferred from homology"/>
<reference evidence="3 4" key="1">
    <citation type="submission" date="2020-03" db="EMBL/GenBank/DDBJ databases">
        <title>Cyclobacterium plantarum sp. nov., a marine bacterium isolated from a coastal-marine wetland.</title>
        <authorList>
            <person name="Sanchez-Porro C."/>
            <person name="Ventosa A."/>
            <person name="Amoozegar M."/>
        </authorList>
    </citation>
    <scope>NUCLEOTIDE SEQUENCE [LARGE SCALE GENOMIC DNA]</scope>
    <source>
        <strain evidence="3 4">GBPx2</strain>
    </source>
</reference>
<dbReference type="Proteomes" id="UP000649799">
    <property type="component" value="Unassembled WGS sequence"/>
</dbReference>
<name>A0ABX0HA99_9BACT</name>
<feature type="domain" description="SMP-30/Gluconolactonase/LRE-like region" evidence="2">
    <location>
        <begin position="13"/>
        <end position="256"/>
    </location>
</feature>
<evidence type="ECO:0000313" key="4">
    <source>
        <dbReference type="Proteomes" id="UP000649799"/>
    </source>
</evidence>